<evidence type="ECO:0000256" key="3">
    <source>
        <dbReference type="ARBA" id="ARBA00012438"/>
    </source>
</evidence>
<evidence type="ECO:0000256" key="2">
    <source>
        <dbReference type="ARBA" id="ARBA00006402"/>
    </source>
</evidence>
<dbReference type="GO" id="GO:0009584">
    <property type="term" value="P:detection of visible light"/>
    <property type="evidence" value="ECO:0007669"/>
    <property type="project" value="InterPro"/>
</dbReference>
<evidence type="ECO:0000313" key="11">
    <source>
        <dbReference type="Proteomes" id="UP000715781"/>
    </source>
</evidence>
<evidence type="ECO:0000313" key="10">
    <source>
        <dbReference type="EMBL" id="MBW4561652.1"/>
    </source>
</evidence>
<comment type="caution">
    <text evidence="10">The sequence shown here is derived from an EMBL/GenBank/DDBJ whole genome shotgun (WGS) entry which is preliminary data.</text>
</comment>
<dbReference type="PRINTS" id="PR00344">
    <property type="entry name" value="BCTRLSENSOR"/>
</dbReference>
<organism evidence="10 11">
    <name type="scientific">Mojavia pulchra JT2-VF2</name>
    <dbReference type="NCBI Taxonomy" id="287848"/>
    <lineage>
        <taxon>Bacteria</taxon>
        <taxon>Bacillati</taxon>
        <taxon>Cyanobacteriota</taxon>
        <taxon>Cyanophyceae</taxon>
        <taxon>Nostocales</taxon>
        <taxon>Nostocaceae</taxon>
    </lineage>
</organism>
<evidence type="ECO:0000256" key="4">
    <source>
        <dbReference type="ARBA" id="ARBA00022553"/>
    </source>
</evidence>
<dbReference type="InterPro" id="IPR036890">
    <property type="entry name" value="HATPase_C_sf"/>
</dbReference>
<dbReference type="GO" id="GO:0006355">
    <property type="term" value="P:regulation of DNA-templated transcription"/>
    <property type="evidence" value="ECO:0007669"/>
    <property type="project" value="InterPro"/>
</dbReference>
<dbReference type="GO" id="GO:0000155">
    <property type="term" value="F:phosphorelay sensor kinase activity"/>
    <property type="evidence" value="ECO:0007669"/>
    <property type="project" value="InterPro"/>
</dbReference>
<evidence type="ECO:0000256" key="5">
    <source>
        <dbReference type="ARBA" id="ARBA00022777"/>
    </source>
</evidence>
<dbReference type="SUPFAM" id="SSF47384">
    <property type="entry name" value="Homodimeric domain of signal transducing histidine kinase"/>
    <property type="match status" value="1"/>
</dbReference>
<comment type="similarity">
    <text evidence="2">In the N-terminal section; belongs to the phytochrome family.</text>
</comment>
<dbReference type="SUPFAM" id="SSF55781">
    <property type="entry name" value="GAF domain-like"/>
    <property type="match status" value="4"/>
</dbReference>
<dbReference type="InterPro" id="IPR029016">
    <property type="entry name" value="GAF-like_dom_sf"/>
</dbReference>
<feature type="domain" description="Phytochrome chromophore attachment site" evidence="8">
    <location>
        <begin position="715"/>
        <end position="854"/>
    </location>
</feature>
<evidence type="ECO:0000256" key="1">
    <source>
        <dbReference type="ARBA" id="ARBA00000085"/>
    </source>
</evidence>
<proteinExistence type="inferred from homology"/>
<dbReference type="InterPro" id="IPR004358">
    <property type="entry name" value="Sig_transdc_His_kin-like_C"/>
</dbReference>
<dbReference type="Pfam" id="PF00360">
    <property type="entry name" value="PHY"/>
    <property type="match status" value="1"/>
</dbReference>
<dbReference type="CDD" id="cd00082">
    <property type="entry name" value="HisKA"/>
    <property type="match status" value="1"/>
</dbReference>
<dbReference type="SMART" id="SM00387">
    <property type="entry name" value="HATPase_c"/>
    <property type="match status" value="1"/>
</dbReference>
<gene>
    <name evidence="10" type="ORF">KME32_10945</name>
</gene>
<accession>A0A951PY98</accession>
<dbReference type="Gene3D" id="3.30.565.10">
    <property type="entry name" value="Histidine kinase-like ATPase, C-terminal domain"/>
    <property type="match status" value="1"/>
</dbReference>
<keyword evidence="5" id="KW-0808">Transferase</keyword>
<dbReference type="AlphaFoldDB" id="A0A951PY98"/>
<dbReference type="InterPro" id="IPR003018">
    <property type="entry name" value="GAF"/>
</dbReference>
<evidence type="ECO:0000259" key="8">
    <source>
        <dbReference type="PROSITE" id="PS50046"/>
    </source>
</evidence>
<reference evidence="10" key="1">
    <citation type="submission" date="2021-05" db="EMBL/GenBank/DDBJ databases">
        <authorList>
            <person name="Pietrasiak N."/>
            <person name="Ward R."/>
            <person name="Stajich J.E."/>
            <person name="Kurbessoian T."/>
        </authorList>
    </citation>
    <scope>NUCLEOTIDE SEQUENCE</scope>
    <source>
        <strain evidence="10">JT2-VF2</strain>
    </source>
</reference>
<dbReference type="InterPro" id="IPR013515">
    <property type="entry name" value="Phytochrome_cen-reg"/>
</dbReference>
<dbReference type="Pfam" id="PF01590">
    <property type="entry name" value="GAF"/>
    <property type="match status" value="3"/>
</dbReference>
<keyword evidence="4" id="KW-0597">Phosphoprotein</keyword>
<keyword evidence="5" id="KW-0418">Kinase</keyword>
<feature type="coiled-coil region" evidence="7">
    <location>
        <begin position="473"/>
        <end position="500"/>
    </location>
</feature>
<dbReference type="InterPro" id="IPR003594">
    <property type="entry name" value="HATPase_dom"/>
</dbReference>
<protein>
    <recommendedName>
        <fullName evidence="3">histidine kinase</fullName>
        <ecNumber evidence="3">2.7.13.3</ecNumber>
    </recommendedName>
</protein>
<dbReference type="PROSITE" id="PS50109">
    <property type="entry name" value="HIS_KIN"/>
    <property type="match status" value="1"/>
</dbReference>
<dbReference type="SUPFAM" id="SSF55874">
    <property type="entry name" value="ATPase domain of HSP90 chaperone/DNA topoisomerase II/histidine kinase"/>
    <property type="match status" value="1"/>
</dbReference>
<dbReference type="InterPro" id="IPR005467">
    <property type="entry name" value="His_kinase_dom"/>
</dbReference>
<evidence type="ECO:0000256" key="7">
    <source>
        <dbReference type="SAM" id="Coils"/>
    </source>
</evidence>
<dbReference type="Gene3D" id="1.10.287.130">
    <property type="match status" value="1"/>
</dbReference>
<dbReference type="InterPro" id="IPR003661">
    <property type="entry name" value="HisK_dim/P_dom"/>
</dbReference>
<dbReference type="InterPro" id="IPR016132">
    <property type="entry name" value="Phyto_chromo_attachment"/>
</dbReference>
<keyword evidence="6" id="KW-0902">Two-component regulatory system</keyword>
<dbReference type="Gene3D" id="3.30.450.40">
    <property type="match status" value="4"/>
</dbReference>
<comment type="catalytic activity">
    <reaction evidence="1">
        <text>ATP + protein L-histidine = ADP + protein N-phospho-L-histidine.</text>
        <dbReference type="EC" id="2.7.13.3"/>
    </reaction>
</comment>
<dbReference type="EC" id="2.7.13.3" evidence="3"/>
<name>A0A951PY98_9NOST</name>
<feature type="domain" description="Phytochrome chromophore attachment site" evidence="8">
    <location>
        <begin position="28"/>
        <end position="203"/>
    </location>
</feature>
<evidence type="ECO:0000259" key="9">
    <source>
        <dbReference type="PROSITE" id="PS50109"/>
    </source>
</evidence>
<dbReference type="Pfam" id="PF02518">
    <property type="entry name" value="HATPase_c"/>
    <property type="match status" value="1"/>
</dbReference>
<dbReference type="SMART" id="SM00065">
    <property type="entry name" value="GAF"/>
    <property type="match status" value="4"/>
</dbReference>
<dbReference type="InterPro" id="IPR036097">
    <property type="entry name" value="HisK_dim/P_sf"/>
</dbReference>
<dbReference type="PANTHER" id="PTHR43065">
    <property type="entry name" value="SENSOR HISTIDINE KINASE"/>
    <property type="match status" value="1"/>
</dbReference>
<reference evidence="10" key="2">
    <citation type="journal article" date="2022" name="Microbiol. Resour. Announc.">
        <title>Metagenome Sequencing to Explore Phylogenomics of Terrestrial Cyanobacteria.</title>
        <authorList>
            <person name="Ward R.D."/>
            <person name="Stajich J.E."/>
            <person name="Johansen J.R."/>
            <person name="Huntemann M."/>
            <person name="Clum A."/>
            <person name="Foster B."/>
            <person name="Foster B."/>
            <person name="Roux S."/>
            <person name="Palaniappan K."/>
            <person name="Varghese N."/>
            <person name="Mukherjee S."/>
            <person name="Reddy T.B.K."/>
            <person name="Daum C."/>
            <person name="Copeland A."/>
            <person name="Chen I.A."/>
            <person name="Ivanova N.N."/>
            <person name="Kyrpides N.C."/>
            <person name="Shapiro N."/>
            <person name="Eloe-Fadrosh E.A."/>
            <person name="Pietrasiak N."/>
        </authorList>
    </citation>
    <scope>NUCLEOTIDE SEQUENCE</scope>
    <source>
        <strain evidence="10">JT2-VF2</strain>
    </source>
</reference>
<dbReference type="PROSITE" id="PS50046">
    <property type="entry name" value="PHYTOCHROME_2"/>
    <property type="match status" value="3"/>
</dbReference>
<dbReference type="PANTHER" id="PTHR43065:SF50">
    <property type="entry name" value="HISTIDINE KINASE"/>
    <property type="match status" value="1"/>
</dbReference>
<keyword evidence="7" id="KW-0175">Coiled coil</keyword>
<dbReference type="EMBL" id="JAHHHN010000005">
    <property type="protein sequence ID" value="MBW4561652.1"/>
    <property type="molecule type" value="Genomic_DNA"/>
</dbReference>
<feature type="domain" description="Phytochrome chromophore attachment site" evidence="8">
    <location>
        <begin position="530"/>
        <end position="672"/>
    </location>
</feature>
<evidence type="ECO:0000256" key="6">
    <source>
        <dbReference type="ARBA" id="ARBA00023012"/>
    </source>
</evidence>
<feature type="domain" description="Histidine kinase" evidence="9">
    <location>
        <begin position="904"/>
        <end position="1161"/>
    </location>
</feature>
<dbReference type="Proteomes" id="UP000715781">
    <property type="component" value="Unassembled WGS sequence"/>
</dbReference>
<sequence>METLTKQVSQTQEILLHRIANRIRQSLELQEILSATVAEVRSFLDTDRIKIYQFQPDGHGLVIAESIQEGRLPPLLGLNFPADDIPPYARELFVRARQRSIVDLTTHEIGISPLDCSETGEPLDQPDIRYRPVDPCHVEYLTAMGVKSSVVVPIVLKSKETGKDSLPSLLQSSQLWGLLVSHHSETRVVTEQELLLIQSVVDQVAIAISQSILLSQVREQARQEAIINQVTEQLHTTPIAQLQAALEETVAAFAGSGGRLYLLPDGEQTAKIYTCGVQPSQLDLGQGETTSNSKEGFSWQVSVNAKGRPIEEHRLWQKYLFATVSPPEHPEKPSTKSWSVNWMRAVYALTPPPNELSCDSNLWAVADLYKEPLLRSLGPSFQATQIRGLLIVPLQHGATVVGCLTIFRDEVDIETIWAGCVDTDSRQLMPRQSFAAWRELKTGQAQQWSESEVKLAQALGERFATAVKQYRLYEQVQALNTNLEQQVRDRTAELQQTNTNLQRSTIELERSVERQQALARIIANMRQSLDVITIFRTTTEEVCQLLKSDRLTVYRFNADWGGEFVSDYESANPEWQRNVKLGVGMVWDDTYLQETKGGRYRNNETFVVDDIYSVGFAQCHLDILEQFHVKAFMIAPIFIGQELWGLLGAYQHSSSRHWEALEVEFFTQIATQLGVALQQAEYLEQVRSQTRQLALVAEQQQTLASVITKVRESLNLNAIFETTTQELRRVLNADRVVVFRFYSESNYDGGEVIAEDVASHFPSTLRAKVYDRCLGEQNIEKFCQGYIHAVTDIYNSELDDCYVSMLSRFQVRANLVIPMIKQGQLWGLLCIHQCQKSREWQESEIEFVNQIASQLGVALQHAVLLNQTQQQAAQLSQALEHLQQTQAHLIQSEKMSSLGLLVAGVAHEINNPVNFIYGNLTHIHEYTQNLIGMLNLYQQVYPEPNVQIQQQAKLADLEFIAEDLPKLFSSLKLGAERIYEIVLSLRNFSRLDQAEVKPVDIHEGLDSTLLILQYRLKPNSLHSGIEIVKQYGELPFVECFAGQLNQVFMNLLVNAIDALEDLCRQSAKSGAKKHHPIITIKTQLIGDDRVQISIKDNGAGMTKEIQAKLFDPFFTTKAVGQGTGLGLSISYQIVEKHAGKLECLSQPGEGAEFVIDIPVKQSGVKVAKTLLANSQNS</sequence>